<feature type="transmembrane region" description="Helical" evidence="1">
    <location>
        <begin position="104"/>
        <end position="133"/>
    </location>
</feature>
<feature type="transmembrane region" description="Helical" evidence="1">
    <location>
        <begin position="6"/>
        <end position="25"/>
    </location>
</feature>
<dbReference type="EMBL" id="KN716599">
    <property type="protein sequence ID" value="KJH43036.1"/>
    <property type="molecule type" value="Genomic_DNA"/>
</dbReference>
<evidence type="ECO:0000313" key="3">
    <source>
        <dbReference type="Proteomes" id="UP000053766"/>
    </source>
</evidence>
<proteinExistence type="predicted"/>
<dbReference type="Proteomes" id="UP000053766">
    <property type="component" value="Unassembled WGS sequence"/>
</dbReference>
<reference evidence="3" key="2">
    <citation type="journal article" date="2016" name="Sci. Rep.">
        <title>Dictyocaulus viviparus genome, variome and transcriptome elucidate lungworm biology and support future intervention.</title>
        <authorList>
            <person name="McNulty S.N."/>
            <person name="Strube C."/>
            <person name="Rosa B.A."/>
            <person name="Martin J.C."/>
            <person name="Tyagi R."/>
            <person name="Choi Y.J."/>
            <person name="Wang Q."/>
            <person name="Hallsworth Pepin K."/>
            <person name="Zhang X."/>
            <person name="Ozersky P."/>
            <person name="Wilson R.K."/>
            <person name="Sternberg P.W."/>
            <person name="Gasser R.B."/>
            <person name="Mitreva M."/>
        </authorList>
    </citation>
    <scope>NUCLEOTIDE SEQUENCE [LARGE SCALE GENOMIC DNA]</scope>
    <source>
        <strain evidence="3">HannoverDv2000</strain>
    </source>
</reference>
<keyword evidence="1" id="KW-0472">Membrane</keyword>
<keyword evidence="1" id="KW-0812">Transmembrane</keyword>
<feature type="transmembrane region" description="Helical" evidence="1">
    <location>
        <begin position="201"/>
        <end position="222"/>
    </location>
</feature>
<organism evidence="2 3">
    <name type="scientific">Dictyocaulus viviparus</name>
    <name type="common">Bovine lungworm</name>
    <dbReference type="NCBI Taxonomy" id="29172"/>
    <lineage>
        <taxon>Eukaryota</taxon>
        <taxon>Metazoa</taxon>
        <taxon>Ecdysozoa</taxon>
        <taxon>Nematoda</taxon>
        <taxon>Chromadorea</taxon>
        <taxon>Rhabditida</taxon>
        <taxon>Rhabditina</taxon>
        <taxon>Rhabditomorpha</taxon>
        <taxon>Strongyloidea</taxon>
        <taxon>Metastrongylidae</taxon>
        <taxon>Dictyocaulus</taxon>
    </lineage>
</organism>
<sequence>MDDFSILNGILIGWFIAFWLCARLIDDSIPFISFYTSRYKNSIECITHHSSYSFTRENYHRRVDESCGTALFLRENMEVAVEHLNSSTAVTLEQWLLQQIRMDYLFVEVLCCQYVWLTVFGVYVAAVISHWLIFDPSITMISASTEYLSHLKSVHVKYISEMKRKFILEKLLVLAFVLVRNRDDDYSSDISLSTNHQRVTVASVFAIWFILVWSVFGMTVSVKHRFERILDLLSNQKTSGNRRISDKEIMVTDQEVIDGKFERNLCNTGLLKKYLILMLIPCLLTSTTMTSFGLTSFKLVHFLYAIMLTVEGLDLLVHSLHITYRVVVYGIIPDVVMWDSGVLQKTAYKADLIAGTASSALAVLRYLLYLVSYVLLLFAGKNQSKLAIIPLLNYE</sequence>
<keyword evidence="3" id="KW-1185">Reference proteome</keyword>
<feature type="transmembrane region" description="Helical" evidence="1">
    <location>
        <begin position="274"/>
        <end position="293"/>
    </location>
</feature>
<accession>A0A0D8XL14</accession>
<evidence type="ECO:0000313" key="2">
    <source>
        <dbReference type="EMBL" id="KJH43036.1"/>
    </source>
</evidence>
<gene>
    <name evidence="2" type="ORF">DICVIV_10964</name>
</gene>
<dbReference type="OrthoDB" id="5858383at2759"/>
<reference evidence="2 3" key="1">
    <citation type="submission" date="2013-11" db="EMBL/GenBank/DDBJ databases">
        <title>Draft genome of the bovine lungworm Dictyocaulus viviparus.</title>
        <authorList>
            <person name="Mitreva M."/>
        </authorList>
    </citation>
    <scope>NUCLEOTIDE SEQUENCE [LARGE SCALE GENOMIC DNA]</scope>
    <source>
        <strain evidence="2 3">HannoverDv2000</strain>
    </source>
</reference>
<feature type="transmembrane region" description="Helical" evidence="1">
    <location>
        <begin position="363"/>
        <end position="380"/>
    </location>
</feature>
<dbReference type="AlphaFoldDB" id="A0A0D8XL14"/>
<keyword evidence="1" id="KW-1133">Transmembrane helix</keyword>
<name>A0A0D8XL14_DICVI</name>
<evidence type="ECO:0000256" key="1">
    <source>
        <dbReference type="SAM" id="Phobius"/>
    </source>
</evidence>
<protein>
    <submittedName>
        <fullName evidence="2">Uncharacterized protein</fullName>
    </submittedName>
</protein>